<keyword evidence="1" id="KW-1133">Transmembrane helix</keyword>
<feature type="transmembrane region" description="Helical" evidence="1">
    <location>
        <begin position="43"/>
        <end position="61"/>
    </location>
</feature>
<keyword evidence="1" id="KW-0472">Membrane</keyword>
<dbReference type="EMBL" id="LCFD01000001">
    <property type="protein sequence ID" value="KKS87669.1"/>
    <property type="molecule type" value="Genomic_DNA"/>
</dbReference>
<protein>
    <recommendedName>
        <fullName evidence="4">DUF304 domain-containing protein</fullName>
    </recommendedName>
</protein>
<organism evidence="2 3">
    <name type="scientific">Candidatus Gottesmanbacteria bacterium GW2011_GWB1_43_11</name>
    <dbReference type="NCBI Taxonomy" id="1618446"/>
    <lineage>
        <taxon>Bacteria</taxon>
        <taxon>Candidatus Gottesmaniibacteriota</taxon>
    </lineage>
</organism>
<proteinExistence type="predicted"/>
<sequence length="221" mass="25715">MKNASDVKQFAFPYTELRFPGENSGERILFITRESPIIHNLRLLIFSAVLLVGFILGYYLVGFGEQFLQEASLLKLPLVIGVSLIFILGMWWMAQTFRKSIFIITTRRLTKIIYTTPFTWYQFSLGLDEIEDTGSYGSSYLEALFGLGYFVARSGAAAIKNFKIVNISYARDLHNYVNKLLYAFKHHPELINEFRPFIPDLKPGEREELFKKYPEYRTEFE</sequence>
<name>A0A0G1CQ60_9BACT</name>
<accession>A0A0G1CQ60</accession>
<gene>
    <name evidence="2" type="ORF">UV61_C0001G0076</name>
</gene>
<evidence type="ECO:0008006" key="4">
    <source>
        <dbReference type="Google" id="ProtNLM"/>
    </source>
</evidence>
<evidence type="ECO:0000313" key="2">
    <source>
        <dbReference type="EMBL" id="KKS87669.1"/>
    </source>
</evidence>
<reference evidence="2 3" key="1">
    <citation type="journal article" date="2015" name="Nature">
        <title>rRNA introns, odd ribosomes, and small enigmatic genomes across a large radiation of phyla.</title>
        <authorList>
            <person name="Brown C.T."/>
            <person name="Hug L.A."/>
            <person name="Thomas B.C."/>
            <person name="Sharon I."/>
            <person name="Castelle C.J."/>
            <person name="Singh A."/>
            <person name="Wilkins M.J."/>
            <person name="Williams K.H."/>
            <person name="Banfield J.F."/>
        </authorList>
    </citation>
    <scope>NUCLEOTIDE SEQUENCE [LARGE SCALE GENOMIC DNA]</scope>
</reference>
<comment type="caution">
    <text evidence="2">The sequence shown here is derived from an EMBL/GenBank/DDBJ whole genome shotgun (WGS) entry which is preliminary data.</text>
</comment>
<evidence type="ECO:0000256" key="1">
    <source>
        <dbReference type="SAM" id="Phobius"/>
    </source>
</evidence>
<keyword evidence="1" id="KW-0812">Transmembrane</keyword>
<dbReference type="AlphaFoldDB" id="A0A0G1CQ60"/>
<evidence type="ECO:0000313" key="3">
    <source>
        <dbReference type="Proteomes" id="UP000034050"/>
    </source>
</evidence>
<dbReference type="Proteomes" id="UP000034050">
    <property type="component" value="Unassembled WGS sequence"/>
</dbReference>
<feature type="transmembrane region" description="Helical" evidence="1">
    <location>
        <begin position="73"/>
        <end position="94"/>
    </location>
</feature>